<reference evidence="1 2" key="1">
    <citation type="submission" date="2014-08" db="EMBL/GenBank/DDBJ databases">
        <authorList>
            <person name="Chen Y.-H."/>
        </authorList>
    </citation>
    <scope>NUCLEOTIDE SEQUENCE [LARGE SCALE GENOMIC DNA]</scope>
</reference>
<accession>A0A0T7G2L9</accession>
<dbReference type="Proteomes" id="UP000046176">
    <property type="component" value="Unassembled WGS sequence"/>
</dbReference>
<protein>
    <submittedName>
        <fullName evidence="1">Uncharacterized protein</fullName>
    </submittedName>
</protein>
<dbReference type="RefSeq" id="WP_046669626.1">
    <property type="nucleotide sequence ID" value="NZ_CCRH01000033.1"/>
</dbReference>
<dbReference type="AlphaFoldDB" id="A0A0T7G2L9"/>
<name>A0A0T7G2L9_NEOGA</name>
<dbReference type="OrthoDB" id="8281590at2"/>
<gene>
    <name evidence="1" type="ORF">NGAL_HAMBI1145_59150</name>
</gene>
<dbReference type="EMBL" id="CCRH01000033">
    <property type="protein sequence ID" value="CDZ41478.1"/>
    <property type="molecule type" value="Genomic_DNA"/>
</dbReference>
<sequence length="93" mass="10083">MEETAKTLVEMDPVERFRLFDTVTDALRHAAGQAEDQGDTCFAANSRCLAGAIVGCADDPGGENLAAVELLLRQGVMLLHLYSNRSNVRPVLH</sequence>
<organism evidence="1 2">
    <name type="scientific">Neorhizobium galegae bv. officinalis</name>
    <dbReference type="NCBI Taxonomy" id="323656"/>
    <lineage>
        <taxon>Bacteria</taxon>
        <taxon>Pseudomonadati</taxon>
        <taxon>Pseudomonadota</taxon>
        <taxon>Alphaproteobacteria</taxon>
        <taxon>Hyphomicrobiales</taxon>
        <taxon>Rhizobiaceae</taxon>
        <taxon>Rhizobium/Agrobacterium group</taxon>
        <taxon>Neorhizobium</taxon>
    </lineage>
</organism>
<proteinExistence type="predicted"/>
<evidence type="ECO:0000313" key="2">
    <source>
        <dbReference type="Proteomes" id="UP000046176"/>
    </source>
</evidence>
<evidence type="ECO:0000313" key="1">
    <source>
        <dbReference type="EMBL" id="CDZ41478.1"/>
    </source>
</evidence>